<accession>A0A3T1CWQ3</accession>
<organism evidence="1 2">
    <name type="scientific">Acanthamoeba castellanii medusavirus J1</name>
    <dbReference type="NCBI Taxonomy" id="3114988"/>
    <lineage>
        <taxon>Viruses</taxon>
        <taxon>Varidnaviria</taxon>
        <taxon>Bamfordvirae</taxon>
        <taxon>Nucleocytoviricota</taxon>
        <taxon>Megaviricetes</taxon>
        <taxon>Mamonoviridae</taxon>
        <taxon>Medusavirus</taxon>
        <taxon>Medusavirus medusae</taxon>
    </lineage>
</organism>
<protein>
    <submittedName>
        <fullName evidence="1">Uncharacterized protein</fullName>
    </submittedName>
</protein>
<proteinExistence type="predicted"/>
<dbReference type="KEGG" id="vg:80540600"/>
<dbReference type="EMBL" id="AP018495">
    <property type="protein sequence ID" value="BBI30248.1"/>
    <property type="molecule type" value="Genomic_DNA"/>
</dbReference>
<dbReference type="Proteomes" id="UP001161669">
    <property type="component" value="Segment"/>
</dbReference>
<keyword evidence="2" id="KW-1185">Reference proteome</keyword>
<evidence type="ECO:0000313" key="2">
    <source>
        <dbReference type="Proteomes" id="UP001161669"/>
    </source>
</evidence>
<sequence>MQNPKRARSESVSPNGISTFTVITRDGVHFPFDVSPGQFVTENYPHFRVVGAGSELVDISANDFRPLHVALTSLPLDRASDLLYQKGMVAVCAFLAAADEPLNLWYCRCLETATQLNIVGLLDAIQRVYVKHNTYINDSIEKHVPTTFRVDGFVDVVWKFNMRRVGADRAAGVIDALIGGPCDKTVEVVLPRLRGTERAPVRKESERSQAWCQFRDSLPARFNHDYDGAVAMVAKLLESWRPFLELTRSAYTMPGLYDRALAYAAADKHPDAGQALRAPLAAMELVDAVELDNPFHLFAAMSGNVGWWTGPASDLLFSAYKHDAKIVSLVLDAEARFSSNLPRMCGRNNRICLEAQLARAALKHIPGVSASDFTARLTNDYFGHWPYYER</sequence>
<name>A0A3T1CWQ3_9VIRU</name>
<evidence type="ECO:0000313" key="1">
    <source>
        <dbReference type="EMBL" id="BBI30248.1"/>
    </source>
</evidence>
<reference evidence="2" key="1">
    <citation type="journal article" date="2019" name="J. Virol.">
        <title>Medusavirus, a novel large DNA virus discovered from hot spring water.</title>
        <authorList>
            <person name="Yoshikawa G."/>
            <person name="Blanc-Mathieu R."/>
            <person name="Song C."/>
            <person name="Kayama Y."/>
            <person name="Mochizuki T."/>
            <person name="Murata K."/>
            <person name="Ogata H."/>
            <person name="Takemura M."/>
        </authorList>
    </citation>
    <scope>NUCLEOTIDE SEQUENCE [LARGE SCALE GENOMIC DNA]</scope>
</reference>